<dbReference type="STRING" id="52838.A0A4S8J8Q8"/>
<comment type="caution">
    <text evidence="1">The sequence shown here is derived from an EMBL/GenBank/DDBJ whole genome shotgun (WGS) entry which is preliminary data.</text>
</comment>
<evidence type="ECO:0000313" key="2">
    <source>
        <dbReference type="Proteomes" id="UP000317650"/>
    </source>
</evidence>
<reference evidence="1 2" key="1">
    <citation type="journal article" date="2019" name="Nat. Plants">
        <title>Genome sequencing of Musa balbisiana reveals subgenome evolution and function divergence in polyploid bananas.</title>
        <authorList>
            <person name="Yao X."/>
        </authorList>
    </citation>
    <scope>NUCLEOTIDE SEQUENCE [LARGE SCALE GENOMIC DNA]</scope>
    <source>
        <strain evidence="2">cv. DH-PKW</strain>
        <tissue evidence="1">Leaves</tissue>
    </source>
</reference>
<dbReference type="PANTHER" id="PTHR22504">
    <property type="entry name" value="REPRESSOR OF RNA POLYMERASE III TRANSCRIPTION MAF1"/>
    <property type="match status" value="1"/>
</dbReference>
<evidence type="ECO:0008006" key="3">
    <source>
        <dbReference type="Google" id="ProtNLM"/>
    </source>
</evidence>
<name>A0A4S8J8Q8_MUSBA</name>
<dbReference type="Pfam" id="PF09174">
    <property type="entry name" value="Maf1"/>
    <property type="match status" value="1"/>
</dbReference>
<dbReference type="FunFam" id="3.40.1000.50:FF:000003">
    <property type="entry name" value="Repressor of RNA polymerase III transcription MAF1"/>
    <property type="match status" value="1"/>
</dbReference>
<dbReference type="GO" id="GO:0005634">
    <property type="term" value="C:nucleus"/>
    <property type="evidence" value="ECO:0007669"/>
    <property type="project" value="TreeGrafter"/>
</dbReference>
<dbReference type="GO" id="GO:0016480">
    <property type="term" value="P:negative regulation of transcription by RNA polymerase III"/>
    <property type="evidence" value="ECO:0007669"/>
    <property type="project" value="InterPro"/>
</dbReference>
<dbReference type="PANTHER" id="PTHR22504:SF0">
    <property type="entry name" value="REPRESSOR OF RNA POLYMERASE III TRANSCRIPTION MAF1 HOMOLOG"/>
    <property type="match status" value="1"/>
</dbReference>
<dbReference type="EMBL" id="PYDT01000006">
    <property type="protein sequence ID" value="THU57971.1"/>
    <property type="molecule type" value="Genomic_DNA"/>
</dbReference>
<organism evidence="1 2">
    <name type="scientific">Musa balbisiana</name>
    <name type="common">Banana</name>
    <dbReference type="NCBI Taxonomy" id="52838"/>
    <lineage>
        <taxon>Eukaryota</taxon>
        <taxon>Viridiplantae</taxon>
        <taxon>Streptophyta</taxon>
        <taxon>Embryophyta</taxon>
        <taxon>Tracheophyta</taxon>
        <taxon>Spermatophyta</taxon>
        <taxon>Magnoliopsida</taxon>
        <taxon>Liliopsida</taxon>
        <taxon>Zingiberales</taxon>
        <taxon>Musaceae</taxon>
        <taxon>Musa</taxon>
    </lineage>
</organism>
<accession>A0A4S8J8Q8</accession>
<dbReference type="GO" id="GO:0000994">
    <property type="term" value="F:RNA polymerase III core binding"/>
    <property type="evidence" value="ECO:0007669"/>
    <property type="project" value="TreeGrafter"/>
</dbReference>
<dbReference type="Gene3D" id="3.40.1000.50">
    <property type="entry name" value="Repressor of RNA polymerase III transcription Maf1"/>
    <property type="match status" value="2"/>
</dbReference>
<dbReference type="Proteomes" id="UP000317650">
    <property type="component" value="Chromosome 3"/>
</dbReference>
<keyword evidence="2" id="KW-1185">Reference proteome</keyword>
<dbReference type="InterPro" id="IPR015257">
    <property type="entry name" value="Maf1"/>
</dbReference>
<sequence length="379" mass="43397">MDFYRVSRLQVSRPTPPSSNHHLLPTPALERVVGCVRYTFLKVVDLLPTKGISSAIVGRILSVPNHHSVSDLSIFFLSGQGAFCFGDKDIGPPGSVCFKSVAKMKFLEYTPLDSINLFLNHLSLGESTIKGNLEAFSCKQTGTDRKLSFSLEQEILDYLEQSSDSDSASPMQYLTSRSSRKTLIYLVLTLSHMYPDYDFSAVRSHLYFREEEWDSFKQIFETYLFEAAREWTIVNGESSFMDSMTNAIDEVVKLKDCEIYSYNPDFDGDPSLEKGAIWSFNFFFYNKKLKRVVSFRCCCFSNLAAEGFLGDEMVKEEEEEDFLVGMDIWSFNFFFYNKKLKRVVSFRCCCFSNLAAEGFLGDEMVKEEEEEDFLVGMDM</sequence>
<dbReference type="InterPro" id="IPR038564">
    <property type="entry name" value="Maf1_sf"/>
</dbReference>
<evidence type="ECO:0000313" key="1">
    <source>
        <dbReference type="EMBL" id="THU57971.1"/>
    </source>
</evidence>
<gene>
    <name evidence="1" type="ORF">C4D60_Mb03t09210</name>
</gene>
<proteinExistence type="predicted"/>
<protein>
    <recommendedName>
        <fullName evidence="3">Repressor of RNA polymerase III transcription</fullName>
    </recommendedName>
</protein>
<dbReference type="AlphaFoldDB" id="A0A4S8J8Q8"/>